<dbReference type="PROSITE" id="PS01124">
    <property type="entry name" value="HTH_ARAC_FAMILY_2"/>
    <property type="match status" value="1"/>
</dbReference>
<keyword evidence="5" id="KW-1185">Reference proteome</keyword>
<dbReference type="PANTHER" id="PTHR43280">
    <property type="entry name" value="ARAC-FAMILY TRANSCRIPTIONAL REGULATOR"/>
    <property type="match status" value="1"/>
</dbReference>
<organism evidence="4 6">
    <name type="scientific">Colwellia hornerae</name>
    <dbReference type="NCBI Taxonomy" id="89402"/>
    <lineage>
        <taxon>Bacteria</taxon>
        <taxon>Pseudomonadati</taxon>
        <taxon>Pseudomonadota</taxon>
        <taxon>Gammaproteobacteria</taxon>
        <taxon>Alteromonadales</taxon>
        <taxon>Colwelliaceae</taxon>
        <taxon>Colwellia</taxon>
    </lineage>
</organism>
<dbReference type="GO" id="GO:0003700">
    <property type="term" value="F:DNA-binding transcription factor activity"/>
    <property type="evidence" value="ECO:0007669"/>
    <property type="project" value="InterPro"/>
</dbReference>
<dbReference type="EMBL" id="VOLR01000003">
    <property type="protein sequence ID" value="TWX62241.1"/>
    <property type="molecule type" value="Genomic_DNA"/>
</dbReference>
<dbReference type="AlphaFoldDB" id="A0A5C6Q2H9"/>
<dbReference type="Gene3D" id="1.10.10.60">
    <property type="entry name" value="Homeodomain-like"/>
    <property type="match status" value="1"/>
</dbReference>
<dbReference type="OrthoDB" id="9812260at2"/>
<sequence length="281" mass="31948">MYKLAQIDDHKSVINLLDKEASKSITSVLQSSLSQKQINALLDNAPICIKVLDLDCNLKYMSPAGVKLLNIDDITSFYGQPYPFSFYPQSFRENMTKSLNKAQKTNEIVEQEANVVDFKGNELRFHSIIIPVECESDQNESILVISIESPLSNEADVKLSKLKNLQENIGEQSIKEQANQKINISFMTKVENIVLANMNDNNFDVNALAEKLFMSRSTLQRRLKKETGLSAAIFIRQKRLFKADEFIQSKVHKTLAETAYAVGFKHLGYFSTLYKKYKLTT</sequence>
<dbReference type="Gene3D" id="3.30.450.20">
    <property type="entry name" value="PAS domain"/>
    <property type="match status" value="1"/>
</dbReference>
<dbReference type="GO" id="GO:0043565">
    <property type="term" value="F:sequence-specific DNA binding"/>
    <property type="evidence" value="ECO:0007669"/>
    <property type="project" value="InterPro"/>
</dbReference>
<dbReference type="SUPFAM" id="SSF55785">
    <property type="entry name" value="PYP-like sensor domain (PAS domain)"/>
    <property type="match status" value="1"/>
</dbReference>
<reference evidence="4 6" key="1">
    <citation type="submission" date="2019-07" db="EMBL/GenBank/DDBJ databases">
        <title>Genomes of sea-ice associated Colwellia species.</title>
        <authorList>
            <person name="Bowman J.P."/>
        </authorList>
    </citation>
    <scope>NUCLEOTIDE SEQUENCE [LARGE SCALE GENOMIC DNA]</scope>
    <source>
        <strain evidence="3 5">ACAM 607</strain>
        <strain evidence="4 6">IC036</strain>
    </source>
</reference>
<feature type="domain" description="HTH araC/xylS-type" evidence="2">
    <location>
        <begin position="188"/>
        <end position="281"/>
    </location>
</feature>
<dbReference type="RefSeq" id="WP_146798028.1">
    <property type="nucleotide sequence ID" value="NZ_VOLP01000004.1"/>
</dbReference>
<dbReference type="Pfam" id="PF12833">
    <property type="entry name" value="HTH_18"/>
    <property type="match status" value="1"/>
</dbReference>
<accession>A0A5C6Q2H9</accession>
<keyword evidence="1" id="KW-0238">DNA-binding</keyword>
<gene>
    <name evidence="3" type="ORF">ESZ26_02320</name>
    <name evidence="4" type="ORF">ESZ27_18440</name>
</gene>
<dbReference type="PANTHER" id="PTHR43280:SF2">
    <property type="entry name" value="HTH-TYPE TRANSCRIPTIONAL REGULATOR EXSA"/>
    <property type="match status" value="1"/>
</dbReference>
<dbReference type="InterPro" id="IPR018060">
    <property type="entry name" value="HTH_AraC"/>
</dbReference>
<dbReference type="SMART" id="SM00342">
    <property type="entry name" value="HTH_ARAC"/>
    <property type="match status" value="1"/>
</dbReference>
<evidence type="ECO:0000259" key="2">
    <source>
        <dbReference type="PROSITE" id="PS01124"/>
    </source>
</evidence>
<dbReference type="InterPro" id="IPR035965">
    <property type="entry name" value="PAS-like_dom_sf"/>
</dbReference>
<evidence type="ECO:0000313" key="3">
    <source>
        <dbReference type="EMBL" id="TWX62241.1"/>
    </source>
</evidence>
<comment type="caution">
    <text evidence="4">The sequence shown here is derived from an EMBL/GenBank/DDBJ whole genome shotgun (WGS) entry which is preliminary data.</text>
</comment>
<name>A0A5C6Q2H9_9GAMM</name>
<evidence type="ECO:0000256" key="1">
    <source>
        <dbReference type="ARBA" id="ARBA00023125"/>
    </source>
</evidence>
<dbReference type="Proteomes" id="UP000321525">
    <property type="component" value="Unassembled WGS sequence"/>
</dbReference>
<evidence type="ECO:0000313" key="4">
    <source>
        <dbReference type="EMBL" id="TWX62978.1"/>
    </source>
</evidence>
<proteinExistence type="predicted"/>
<evidence type="ECO:0000313" key="6">
    <source>
        <dbReference type="Proteomes" id="UP000321917"/>
    </source>
</evidence>
<evidence type="ECO:0000313" key="5">
    <source>
        <dbReference type="Proteomes" id="UP000321525"/>
    </source>
</evidence>
<protein>
    <submittedName>
        <fullName evidence="4">Helix-turn-helix domain-containing protein</fullName>
    </submittedName>
</protein>
<dbReference type="EMBL" id="VOLQ01000065">
    <property type="protein sequence ID" value="TWX62978.1"/>
    <property type="molecule type" value="Genomic_DNA"/>
</dbReference>
<dbReference type="Proteomes" id="UP000321917">
    <property type="component" value="Unassembled WGS sequence"/>
</dbReference>